<dbReference type="PANTHER" id="PTHR30069:SF29">
    <property type="entry name" value="HEMOGLOBIN AND HEMOGLOBIN-HAPTOGLOBIN-BINDING PROTEIN 1-RELATED"/>
    <property type="match status" value="1"/>
</dbReference>
<dbReference type="AlphaFoldDB" id="A0A316DNU3"/>
<evidence type="ECO:0000256" key="1">
    <source>
        <dbReference type="ARBA" id="ARBA00004571"/>
    </source>
</evidence>
<dbReference type="GO" id="GO:0009279">
    <property type="term" value="C:cell outer membrane"/>
    <property type="evidence" value="ECO:0007669"/>
    <property type="project" value="UniProtKB-SubCell"/>
</dbReference>
<accession>A0A316DNU3</accession>
<dbReference type="GO" id="GO:0015344">
    <property type="term" value="F:siderophore uptake transmembrane transporter activity"/>
    <property type="evidence" value="ECO:0007669"/>
    <property type="project" value="TreeGrafter"/>
</dbReference>
<dbReference type="OrthoDB" id="8764943at2"/>
<comment type="subcellular location">
    <subcellularLocation>
        <location evidence="1 8">Cell outer membrane</location>
        <topology evidence="1 8">Multi-pass membrane protein</topology>
    </subcellularLocation>
</comment>
<dbReference type="EMBL" id="QGGP01000002">
    <property type="protein sequence ID" value="PWK19867.1"/>
    <property type="molecule type" value="Genomic_DNA"/>
</dbReference>
<proteinExistence type="inferred from homology"/>
<dbReference type="PANTHER" id="PTHR30069">
    <property type="entry name" value="TONB-DEPENDENT OUTER MEMBRANE RECEPTOR"/>
    <property type="match status" value="1"/>
</dbReference>
<protein>
    <submittedName>
        <fullName evidence="11">Outer membrane receptor for ferrienterochelin and colicin</fullName>
    </submittedName>
</protein>
<dbReference type="PROSITE" id="PS52016">
    <property type="entry name" value="TONB_DEPENDENT_REC_3"/>
    <property type="match status" value="1"/>
</dbReference>
<keyword evidence="5" id="KW-0732">Signal</keyword>
<dbReference type="Pfam" id="PF07715">
    <property type="entry name" value="Plug"/>
    <property type="match status" value="1"/>
</dbReference>
<dbReference type="Gene3D" id="2.40.170.20">
    <property type="entry name" value="TonB-dependent receptor, beta-barrel domain"/>
    <property type="match status" value="1"/>
</dbReference>
<keyword evidence="3 8" id="KW-1134">Transmembrane beta strand</keyword>
<dbReference type="SUPFAM" id="SSF56935">
    <property type="entry name" value="Porins"/>
    <property type="match status" value="1"/>
</dbReference>
<dbReference type="InterPro" id="IPR036942">
    <property type="entry name" value="Beta-barrel_TonB_sf"/>
</dbReference>
<dbReference type="InterPro" id="IPR008969">
    <property type="entry name" value="CarboxyPept-like_regulatory"/>
</dbReference>
<keyword evidence="11" id="KW-0675">Receptor</keyword>
<keyword evidence="2 8" id="KW-0813">Transport</keyword>
<dbReference type="Pfam" id="PF13715">
    <property type="entry name" value="CarbopepD_reg_2"/>
    <property type="match status" value="1"/>
</dbReference>
<dbReference type="GO" id="GO:0044718">
    <property type="term" value="P:siderophore transmembrane transport"/>
    <property type="evidence" value="ECO:0007669"/>
    <property type="project" value="TreeGrafter"/>
</dbReference>
<dbReference type="RefSeq" id="WP_109681738.1">
    <property type="nucleotide sequence ID" value="NZ_QGGP01000002.1"/>
</dbReference>
<reference evidence="11 12" key="1">
    <citation type="submission" date="2018-05" db="EMBL/GenBank/DDBJ databases">
        <title>Genomic Encyclopedia of Archaeal and Bacterial Type Strains, Phase II (KMG-II): from individual species to whole genera.</title>
        <authorList>
            <person name="Goeker M."/>
        </authorList>
    </citation>
    <scope>NUCLEOTIDE SEQUENCE [LARGE SCALE GENOMIC DNA]</scope>
    <source>
        <strain evidence="11 12">DSM 22637</strain>
    </source>
</reference>
<name>A0A316DNU3_9FLAO</name>
<evidence type="ECO:0000313" key="11">
    <source>
        <dbReference type="EMBL" id="PWK19867.1"/>
    </source>
</evidence>
<keyword evidence="12" id="KW-1185">Reference proteome</keyword>
<dbReference type="InterPro" id="IPR041700">
    <property type="entry name" value="OMP_b-brl_3"/>
</dbReference>
<evidence type="ECO:0000259" key="10">
    <source>
        <dbReference type="Pfam" id="PF14905"/>
    </source>
</evidence>
<keyword evidence="4 8" id="KW-0812">Transmembrane</keyword>
<gene>
    <name evidence="11" type="ORF">LX78_01217</name>
</gene>
<dbReference type="InterPro" id="IPR039426">
    <property type="entry name" value="TonB-dep_rcpt-like"/>
</dbReference>
<feature type="domain" description="TonB-dependent receptor plug" evidence="9">
    <location>
        <begin position="149"/>
        <end position="225"/>
    </location>
</feature>
<evidence type="ECO:0000256" key="3">
    <source>
        <dbReference type="ARBA" id="ARBA00022452"/>
    </source>
</evidence>
<evidence type="ECO:0000256" key="5">
    <source>
        <dbReference type="ARBA" id="ARBA00022729"/>
    </source>
</evidence>
<comment type="caution">
    <text evidence="11">The sequence shown here is derived from an EMBL/GenBank/DDBJ whole genome shotgun (WGS) entry which is preliminary data.</text>
</comment>
<dbReference type="Proteomes" id="UP000245430">
    <property type="component" value="Unassembled WGS sequence"/>
</dbReference>
<evidence type="ECO:0000313" key="12">
    <source>
        <dbReference type="Proteomes" id="UP000245430"/>
    </source>
</evidence>
<dbReference type="SUPFAM" id="SSF49464">
    <property type="entry name" value="Carboxypeptidase regulatory domain-like"/>
    <property type="match status" value="1"/>
</dbReference>
<dbReference type="InterPro" id="IPR037066">
    <property type="entry name" value="Plug_dom_sf"/>
</dbReference>
<evidence type="ECO:0000256" key="8">
    <source>
        <dbReference type="PROSITE-ProRule" id="PRU01360"/>
    </source>
</evidence>
<dbReference type="InterPro" id="IPR012910">
    <property type="entry name" value="Plug_dom"/>
</dbReference>
<feature type="domain" description="Outer membrane protein beta-barrel" evidence="10">
    <location>
        <begin position="383"/>
        <end position="777"/>
    </location>
</feature>
<keyword evidence="7 8" id="KW-0998">Cell outer membrane</keyword>
<dbReference type="Gene3D" id="2.170.130.10">
    <property type="entry name" value="TonB-dependent receptor, plug domain"/>
    <property type="match status" value="1"/>
</dbReference>
<evidence type="ECO:0000256" key="4">
    <source>
        <dbReference type="ARBA" id="ARBA00022692"/>
    </source>
</evidence>
<evidence type="ECO:0000256" key="6">
    <source>
        <dbReference type="ARBA" id="ARBA00023136"/>
    </source>
</evidence>
<evidence type="ECO:0000259" key="9">
    <source>
        <dbReference type="Pfam" id="PF07715"/>
    </source>
</evidence>
<evidence type="ECO:0000256" key="2">
    <source>
        <dbReference type="ARBA" id="ARBA00022448"/>
    </source>
</evidence>
<sequence length="792" mass="89666">MSHIRSFYVAFIFMFLHQMMSFSQNDKLSITGLVLDTQSNAPIEYATIAIVDSQTKEAITGTITAQDGRFSLQTDATHFYIDISFIGYSTKSIRTFNTVNNSIDLKTILLEPQLEGLDEVLIQAETSQTVFKLDKRIFNVGKDLSASGASALEVLNNVPSVSVNIEGAISLRGNEGVQILVNGKPSVLAGDDGSALGIITADMIESIEVITNPSAKYDAQGTSGIINIILKKSEKRGLNGSATLNVGVPNSNSFGLSVNKRTEKFNLFSQLGFGIRTYPTEFESINADLIDDITITNIGDSEFDEKFGNILIGADYYINDRNVITLSGSYAYEVEDQTAFSEFYQTDATNAITDQWNRNENTEATNPKIRYELQYKSDFKRHEDQTLLFSAMGNYFRKDQTSEFNNTTIFGDMDSFRQESRTDYKLEDYIFKLDYTHPFLEYYTLEIGSQYTLNKVSNDYAVSNFTGGVWVEDPFLTNIFDLNQNVFAAYTTAAYEANKWGFKLGLRLENTVINTLLETTNETDNQNYTNLFPSAYASYNVSDDFSLQLGYSSRINRPSLRQLNPFSNIRNNYSISEGNPELQPEYTNSYELTGIQKFDKLSFSMSLYHWYTTDVIEYITVSENNVSISRPENVGTNNTTGFEANGKYRPLDWLTINGDFNFNYFDRNGYFELQSFDFTGNRWSTTLTAKVKLPADFDFEISENYNSKYKTLQQEVSAINFVDLGVRKKIVKGRIILNLSIRDVFATRVDETVTSEPDFYLYNSRQRGRFVNFGISYGFGKGEAMQFSGQRR</sequence>
<dbReference type="Gene3D" id="2.60.40.1120">
    <property type="entry name" value="Carboxypeptidase-like, regulatory domain"/>
    <property type="match status" value="1"/>
</dbReference>
<organism evidence="11 12">
    <name type="scientific">Xanthomarina spongicola</name>
    <dbReference type="NCBI Taxonomy" id="570520"/>
    <lineage>
        <taxon>Bacteria</taxon>
        <taxon>Pseudomonadati</taxon>
        <taxon>Bacteroidota</taxon>
        <taxon>Flavobacteriia</taxon>
        <taxon>Flavobacteriales</taxon>
        <taxon>Flavobacteriaceae</taxon>
        <taxon>Xanthomarina</taxon>
    </lineage>
</organism>
<evidence type="ECO:0000256" key="7">
    <source>
        <dbReference type="ARBA" id="ARBA00023237"/>
    </source>
</evidence>
<keyword evidence="6 8" id="KW-0472">Membrane</keyword>
<comment type="similarity">
    <text evidence="8">Belongs to the TonB-dependent receptor family.</text>
</comment>
<dbReference type="Pfam" id="PF14905">
    <property type="entry name" value="OMP_b-brl_3"/>
    <property type="match status" value="1"/>
</dbReference>